<dbReference type="Gene3D" id="3.30.160.690">
    <property type="entry name" value="Bacterial toxin RNase RnlA/LsoA, N repeated domain"/>
    <property type="match status" value="1"/>
</dbReference>
<keyword evidence="4" id="KW-1185">Reference proteome</keyword>
<dbReference type="AlphaFoldDB" id="A0A1G5B1W4"/>
<dbReference type="EMBL" id="FMVM01000001">
    <property type="protein sequence ID" value="SCX84153.1"/>
    <property type="molecule type" value="Genomic_DNA"/>
</dbReference>
<dbReference type="InterPro" id="IPR043994">
    <property type="entry name" value="RnlA/LsoA-toxin_DBD"/>
</dbReference>
<evidence type="ECO:0000313" key="4">
    <source>
        <dbReference type="Proteomes" id="UP000198538"/>
    </source>
</evidence>
<organism evidence="3 4">
    <name type="scientific">Paenibacillus polysaccharolyticus</name>
    <dbReference type="NCBI Taxonomy" id="582692"/>
    <lineage>
        <taxon>Bacteria</taxon>
        <taxon>Bacillati</taxon>
        <taxon>Bacillota</taxon>
        <taxon>Bacilli</taxon>
        <taxon>Bacillales</taxon>
        <taxon>Paenibacillaceae</taxon>
        <taxon>Paenibacillus</taxon>
    </lineage>
</organism>
<gene>
    <name evidence="3" type="ORF">SAMN05720606_101194</name>
</gene>
<dbReference type="Gene3D" id="6.10.250.2650">
    <property type="match status" value="1"/>
</dbReference>
<accession>A0A1G5B1W4</accession>
<name>A0A1G5B1W4_9BACL</name>
<reference evidence="4" key="1">
    <citation type="submission" date="2016-10" db="EMBL/GenBank/DDBJ databases">
        <authorList>
            <person name="Varghese N."/>
            <person name="Submissions S."/>
        </authorList>
    </citation>
    <scope>NUCLEOTIDE SEQUENCE [LARGE SCALE GENOMIC DNA]</scope>
    <source>
        <strain evidence="4">BL9</strain>
    </source>
</reference>
<evidence type="ECO:0000259" key="2">
    <source>
        <dbReference type="Pfam" id="PF19417"/>
    </source>
</evidence>
<feature type="domain" description="Bacterial toxin RNase RnlA/LsoA N-terminal" evidence="2">
    <location>
        <begin position="8"/>
        <end position="78"/>
    </location>
</feature>
<dbReference type="RefSeq" id="WP_090915039.1">
    <property type="nucleotide sequence ID" value="NZ_FMVM01000001.1"/>
</dbReference>
<feature type="domain" description="Bacterial toxin RNase RnlA/LsoA DBD" evidence="1">
    <location>
        <begin position="192"/>
        <end position="322"/>
    </location>
</feature>
<sequence>MAKKKGYYLNRVGLEVIINNFCAIKSSECLNPTNQQTRYSLEKNGSEFYIDVFFIIDNTITVTPLPKGNSPELATELHGLIRDGVEYKNVVSGTFSTLLPSDKFTELTDYMESLPGLKYTKEDKGQNGLILKYSTDFGDSVTLTYYNSTQKLFYQGLLMNLYVVIKTFLATYTGNVISTKISDSGNESSDDKVTKHTNENLPRGFSLLDPLMANFITDSFTLVVASPPLRDYAAWAMPTIRVLEHRIKQLCLDNNVYLSDKQGFKYYVNPGVSNETDYVFNSNHRNTFINTNLQSNFDSDTIDILVRCYQYLKANRHEMFHTTQIVEGTKLVSTPEEAYAIISGSCKLIEESLVLQLGSTA</sequence>
<evidence type="ECO:0000313" key="3">
    <source>
        <dbReference type="EMBL" id="SCX84153.1"/>
    </source>
</evidence>
<protein>
    <submittedName>
        <fullName evidence="3">RNase LS, toxin</fullName>
    </submittedName>
</protein>
<dbReference type="GO" id="GO:0004521">
    <property type="term" value="F:RNA endonuclease activity"/>
    <property type="evidence" value="ECO:0007669"/>
    <property type="project" value="InterPro"/>
</dbReference>
<proteinExistence type="predicted"/>
<dbReference type="Proteomes" id="UP000198538">
    <property type="component" value="Unassembled WGS sequence"/>
</dbReference>
<dbReference type="InterPro" id="IPR045837">
    <property type="entry name" value="RnlA_toxin_N"/>
</dbReference>
<dbReference type="STRING" id="582692.SAMN05720606_101194"/>
<evidence type="ECO:0000259" key="1">
    <source>
        <dbReference type="Pfam" id="PF19034"/>
    </source>
</evidence>
<dbReference type="Pfam" id="PF19034">
    <property type="entry name" value="RnlA-toxin_DBD"/>
    <property type="match status" value="1"/>
</dbReference>
<dbReference type="Pfam" id="PF19417">
    <property type="entry name" value="RnlA_toxin_N"/>
    <property type="match status" value="1"/>
</dbReference>